<evidence type="ECO:0000313" key="4">
    <source>
        <dbReference type="Proteomes" id="UP000813461"/>
    </source>
</evidence>
<protein>
    <submittedName>
        <fullName evidence="3">Uncharacterized protein</fullName>
    </submittedName>
</protein>
<evidence type="ECO:0000256" key="2">
    <source>
        <dbReference type="SAM" id="MobiDB-lite"/>
    </source>
</evidence>
<keyword evidence="1" id="KW-0175">Coiled coil</keyword>
<feature type="coiled-coil region" evidence="1">
    <location>
        <begin position="27"/>
        <end position="179"/>
    </location>
</feature>
<dbReference type="Proteomes" id="UP000813461">
    <property type="component" value="Unassembled WGS sequence"/>
</dbReference>
<name>A0A8K0VTP1_9PLEO</name>
<comment type="caution">
    <text evidence="3">The sequence shown here is derived from an EMBL/GenBank/DDBJ whole genome shotgun (WGS) entry which is preliminary data.</text>
</comment>
<proteinExistence type="predicted"/>
<reference evidence="3" key="1">
    <citation type="journal article" date="2021" name="Nat. Commun.">
        <title>Genetic determinants of endophytism in the Arabidopsis root mycobiome.</title>
        <authorList>
            <person name="Mesny F."/>
            <person name="Miyauchi S."/>
            <person name="Thiergart T."/>
            <person name="Pickel B."/>
            <person name="Atanasova L."/>
            <person name="Karlsson M."/>
            <person name="Huettel B."/>
            <person name="Barry K.W."/>
            <person name="Haridas S."/>
            <person name="Chen C."/>
            <person name="Bauer D."/>
            <person name="Andreopoulos W."/>
            <person name="Pangilinan J."/>
            <person name="LaButti K."/>
            <person name="Riley R."/>
            <person name="Lipzen A."/>
            <person name="Clum A."/>
            <person name="Drula E."/>
            <person name="Henrissat B."/>
            <person name="Kohler A."/>
            <person name="Grigoriev I.V."/>
            <person name="Martin F.M."/>
            <person name="Hacquard S."/>
        </authorList>
    </citation>
    <scope>NUCLEOTIDE SEQUENCE</scope>
    <source>
        <strain evidence="3">MPI-SDFR-AT-0120</strain>
    </source>
</reference>
<dbReference type="EMBL" id="JAGMVJ010000020">
    <property type="protein sequence ID" value="KAH7075094.1"/>
    <property type="molecule type" value="Genomic_DNA"/>
</dbReference>
<evidence type="ECO:0000256" key="1">
    <source>
        <dbReference type="SAM" id="Coils"/>
    </source>
</evidence>
<evidence type="ECO:0000313" key="3">
    <source>
        <dbReference type="EMBL" id="KAH7075094.1"/>
    </source>
</evidence>
<sequence>MDANQTKSTKKRKLHPSGAAATKTVSLNEYETLKRDYEENYDRMSTAMLVNKSLSIRIEKLESQVESQKQTFHKALAQAKANQDVGIYAEKKCANGLETIQDGQAERIRELERENASLKNSRDFVTNQKEMVDLKASLHASEEKNKILQGRIAVLEHDQETAAAKQQDLEAQLKHIKDNATAAGATILMPKPKVRKPVDRGMENLKGVDERKRTEVCPPELHPDTPHLCNNQSCKNRKLHRGHLNDRLKKPLPRRSM</sequence>
<keyword evidence="4" id="KW-1185">Reference proteome</keyword>
<dbReference type="AlphaFoldDB" id="A0A8K0VTP1"/>
<feature type="region of interest" description="Disordered" evidence="2">
    <location>
        <begin position="1"/>
        <end position="22"/>
    </location>
</feature>
<accession>A0A8K0VTP1</accession>
<organism evidence="3 4">
    <name type="scientific">Paraphoma chrysanthemicola</name>
    <dbReference type="NCBI Taxonomy" id="798071"/>
    <lineage>
        <taxon>Eukaryota</taxon>
        <taxon>Fungi</taxon>
        <taxon>Dikarya</taxon>
        <taxon>Ascomycota</taxon>
        <taxon>Pezizomycotina</taxon>
        <taxon>Dothideomycetes</taxon>
        <taxon>Pleosporomycetidae</taxon>
        <taxon>Pleosporales</taxon>
        <taxon>Pleosporineae</taxon>
        <taxon>Phaeosphaeriaceae</taxon>
        <taxon>Paraphoma</taxon>
    </lineage>
</organism>
<gene>
    <name evidence="3" type="ORF">FB567DRAFT_610612</name>
</gene>